<evidence type="ECO:0008006" key="5">
    <source>
        <dbReference type="Google" id="ProtNLM"/>
    </source>
</evidence>
<feature type="region of interest" description="Disordered" evidence="2">
    <location>
        <begin position="1"/>
        <end position="22"/>
    </location>
</feature>
<name>A0ABR3A4F4_9AGAR</name>
<feature type="compositionally biased region" description="Basic and acidic residues" evidence="2">
    <location>
        <begin position="644"/>
        <end position="672"/>
    </location>
</feature>
<feature type="compositionally biased region" description="Basic and acidic residues" evidence="2">
    <location>
        <begin position="96"/>
        <end position="113"/>
    </location>
</feature>
<feature type="compositionally biased region" description="Polar residues" evidence="2">
    <location>
        <begin position="684"/>
        <end position="701"/>
    </location>
</feature>
<reference evidence="3 4" key="1">
    <citation type="submission" date="2024-05" db="EMBL/GenBank/DDBJ databases">
        <title>A draft genome resource for the thread blight pathogen Marasmius tenuissimus strain MS-2.</title>
        <authorList>
            <person name="Yulfo-Soto G.E."/>
            <person name="Baruah I.K."/>
            <person name="Amoako-Attah I."/>
            <person name="Bukari Y."/>
            <person name="Meinhardt L.W."/>
            <person name="Bailey B.A."/>
            <person name="Cohen S.P."/>
        </authorList>
    </citation>
    <scope>NUCLEOTIDE SEQUENCE [LARGE SCALE GENOMIC DNA]</scope>
    <source>
        <strain evidence="3 4">MS-2</strain>
    </source>
</reference>
<feature type="compositionally biased region" description="Polar residues" evidence="2">
    <location>
        <begin position="374"/>
        <end position="394"/>
    </location>
</feature>
<organism evidence="3 4">
    <name type="scientific">Marasmius tenuissimus</name>
    <dbReference type="NCBI Taxonomy" id="585030"/>
    <lineage>
        <taxon>Eukaryota</taxon>
        <taxon>Fungi</taxon>
        <taxon>Dikarya</taxon>
        <taxon>Basidiomycota</taxon>
        <taxon>Agaricomycotina</taxon>
        <taxon>Agaricomycetes</taxon>
        <taxon>Agaricomycetidae</taxon>
        <taxon>Agaricales</taxon>
        <taxon>Marasmiineae</taxon>
        <taxon>Marasmiaceae</taxon>
        <taxon>Marasmius</taxon>
    </lineage>
</organism>
<feature type="compositionally biased region" description="Polar residues" evidence="2">
    <location>
        <begin position="465"/>
        <end position="482"/>
    </location>
</feature>
<feature type="compositionally biased region" description="Polar residues" evidence="2">
    <location>
        <begin position="419"/>
        <end position="428"/>
    </location>
</feature>
<dbReference type="InterPro" id="IPR007122">
    <property type="entry name" value="Villin/Gelsolin"/>
</dbReference>
<feature type="compositionally biased region" description="Polar residues" evidence="2">
    <location>
        <begin position="341"/>
        <end position="351"/>
    </location>
</feature>
<feature type="compositionally biased region" description="Low complexity" evidence="2">
    <location>
        <begin position="821"/>
        <end position="839"/>
    </location>
</feature>
<feature type="region of interest" description="Disordered" evidence="2">
    <location>
        <begin position="54"/>
        <end position="567"/>
    </location>
</feature>
<feature type="compositionally biased region" description="Low complexity" evidence="2">
    <location>
        <begin position="118"/>
        <end position="147"/>
    </location>
</feature>
<protein>
    <recommendedName>
        <fullName evidence="5">Gelsolin</fullName>
    </recommendedName>
</protein>
<dbReference type="PANTHER" id="PTHR11977">
    <property type="entry name" value="VILLIN"/>
    <property type="match status" value="1"/>
</dbReference>
<feature type="compositionally biased region" description="Basic and acidic residues" evidence="2">
    <location>
        <begin position="175"/>
        <end position="186"/>
    </location>
</feature>
<feature type="compositionally biased region" description="Low complexity" evidence="2">
    <location>
        <begin position="209"/>
        <end position="219"/>
    </location>
</feature>
<sequence>MTPPAITSPRRSTDLPKPEDGLSEWTSRIRALQQQVDADEEAEHRRLEEEIAASRLARMRRSRGAGNGGGSRTSSIDFSDRERLSRFGDDDGATSDDMKPVADRQRGQEDAMRKLMGSTSPPSSISSSSTSPSFASSRVTSSSTTSSRAEPMSLAQFMGGRGSGPRLKKHAPQQDAHDPTQFEQRTRITSPHPVFGKGGVAMPGMAKQPSMPSMRSMSSFESDETPAGHGGSGGWRKESDSYSRSSVESTLRERTSSSPLTPSSRPSSVASRYTDNLSQRPLSPQKSGGRDRDRTTSIPNKPFPERASYSSSGDGRKTPVTGEPTGGRMSPQKTGGRERTFSTPGRTSPSKVTFVLPTDTEDTENSPKKKRASLGSTSRPKTPTRETTAPQSFSHKPAIEIPYLARTIQPQPRSPPNVPQISMSQNPSPAFLKAPASKGPTPSLSRLQGRGFVQNMVKASEVFHGQQSPTQTTPEKAQSGSRKASVMDRWQPQVSTSPTPASPPPMSARPVRKSWTTEAAVHTPPQPPPPTSKPLRSYASFPSSKSHDENHRPSEKPSIEAPAQDMKGVGSATTLVVFKTVPTETENTEFTDVDELGMKSYRPSSANLGGKLPVHTGKPLIHPTRERAKKPKKSSSTNASFKAQDAEKPARRGDTSFDRTRPLTPKEPEPLRAEQTNEVERKSSPQSSYITPPSSNGTRTGRITDRWAEQSIIVKPVLSRDHSQSEAPKPTGMVGRKPLPGLAATPSYPSTFRDRAVSRSPEASSPGPTSGPSSPAPKDGNHPSPPARHSRIPSTGNRATVMDIATAFVMEDNPPVASPIEAPEAPLEPVKVEAEAVPENGDASSRLPTPAPSQLERRRSTFEKYSTPSLPPLKEETTPISTPAGTLARAEAPVHKPLQAVFDDKIPEVALHEEKPIFRDASKPSKPPAQTSKIIHLSHVDHPLPAVDYNALMKSRRANGKKNSDATTISVEVMIIQGSTSTSLSQDANIFHDTEVLAVVHRYKSKSSGLVATAVWGWFGRNSEAGERVQTKLEELAKRYGTIMVPVHQWHEPTDLLQVLGNQLHIRQGSRAHWSAENTAMHRVQLRKGQIFIDELEINVKNLCSGFSYCLSILDTVYVWHGCGSTDTERNTALQYGRKLSTNVVELIQGVNDQEEMFWIVLGDGPFASANYWRWKRDSPELETRIWRIDASQTKAPVTPVESFKADDAQNAVHVIDCMWEYFVVVGRSARGKRADIRLGLAVATEMSSRVRHQRPYTPTVHTLVFPTQVPVDLCAHLRELDESLLNEDDTPDHMNILTKEDALDHLRRRSWQEFALRDRTMLPLGMDAHSL</sequence>
<dbReference type="PANTHER" id="PTHR11977:SF51">
    <property type="entry name" value="PROTEIN FLIGHTLESS-1 HOMOLOG"/>
    <property type="match status" value="1"/>
</dbReference>
<feature type="compositionally biased region" description="Low complexity" evidence="2">
    <location>
        <begin position="256"/>
        <end position="268"/>
    </location>
</feature>
<feature type="compositionally biased region" description="Polar residues" evidence="2">
    <location>
        <begin position="269"/>
        <end position="286"/>
    </location>
</feature>
<feature type="compositionally biased region" description="Low complexity" evidence="2">
    <location>
        <begin position="760"/>
        <end position="777"/>
    </location>
</feature>
<comment type="caution">
    <text evidence="3">The sequence shown here is derived from an EMBL/GenBank/DDBJ whole genome shotgun (WGS) entry which is preliminary data.</text>
</comment>
<proteinExistence type="predicted"/>
<feature type="compositionally biased region" description="Basic and acidic residues" evidence="2">
    <location>
        <begin position="11"/>
        <end position="20"/>
    </location>
</feature>
<dbReference type="Proteomes" id="UP001437256">
    <property type="component" value="Unassembled WGS sequence"/>
</dbReference>
<feature type="compositionally biased region" description="Basic and acidic residues" evidence="2">
    <location>
        <begin position="545"/>
        <end position="558"/>
    </location>
</feature>
<dbReference type="InterPro" id="IPR029006">
    <property type="entry name" value="ADF-H/Gelsolin-like_dom_sf"/>
</dbReference>
<evidence type="ECO:0000256" key="1">
    <source>
        <dbReference type="ARBA" id="ARBA00022737"/>
    </source>
</evidence>
<dbReference type="SUPFAM" id="SSF55753">
    <property type="entry name" value="Actin depolymerizing proteins"/>
    <property type="match status" value="1"/>
</dbReference>
<feature type="region of interest" description="Disordered" evidence="2">
    <location>
        <begin position="580"/>
        <end position="879"/>
    </location>
</feature>
<gene>
    <name evidence="3" type="ORF">AAF712_004202</name>
</gene>
<evidence type="ECO:0000256" key="2">
    <source>
        <dbReference type="SAM" id="MobiDB-lite"/>
    </source>
</evidence>
<evidence type="ECO:0000313" key="3">
    <source>
        <dbReference type="EMBL" id="KAL0068871.1"/>
    </source>
</evidence>
<feature type="compositionally biased region" description="Acidic residues" evidence="2">
    <location>
        <begin position="586"/>
        <end position="595"/>
    </location>
</feature>
<accession>A0ABR3A4F4</accession>
<feature type="compositionally biased region" description="Basic and acidic residues" evidence="2">
    <location>
        <begin position="78"/>
        <end position="89"/>
    </location>
</feature>
<dbReference type="EMBL" id="JBBXMP010000016">
    <property type="protein sequence ID" value="KAL0068871.1"/>
    <property type="molecule type" value="Genomic_DNA"/>
</dbReference>
<evidence type="ECO:0000313" key="4">
    <source>
        <dbReference type="Proteomes" id="UP001437256"/>
    </source>
</evidence>
<keyword evidence="1" id="KW-0677">Repeat</keyword>
<dbReference type="Gene3D" id="3.40.20.10">
    <property type="entry name" value="Severin"/>
    <property type="match status" value="2"/>
</dbReference>
<keyword evidence="4" id="KW-1185">Reference proteome</keyword>